<keyword evidence="2" id="KW-1185">Reference proteome</keyword>
<dbReference type="EMBL" id="PITI01001530">
    <property type="protein sequence ID" value="TBU00800.1"/>
    <property type="molecule type" value="Genomic_DNA"/>
</dbReference>
<proteinExistence type="predicted"/>
<reference evidence="1 2" key="1">
    <citation type="submission" date="2017-12" db="EMBL/GenBank/DDBJ databases">
        <authorList>
            <person name="Pombert J.-F."/>
            <person name="Haag K.L."/>
            <person name="Ebert D."/>
        </authorList>
    </citation>
    <scope>NUCLEOTIDE SEQUENCE [LARGE SCALE GENOMIC DNA]</scope>
    <source>
        <strain evidence="1">BE-OM-2</strain>
    </source>
</reference>
<dbReference type="Proteomes" id="UP000291404">
    <property type="component" value="Unassembled WGS sequence"/>
</dbReference>
<dbReference type="VEuPathDB" id="MicrosporidiaDB:CWI39_1558p0010"/>
<comment type="caution">
    <text evidence="1">The sequence shown here is derived from an EMBL/GenBank/DDBJ whole genome shotgun (WGS) entry which is preliminary data.</text>
</comment>
<name>A0A4Q9L2S7_9MICR</name>
<protein>
    <submittedName>
        <fullName evidence="1">Uncharacterized protein</fullName>
    </submittedName>
</protein>
<accession>A0A4Q9L2S7</accession>
<sequence length="358" mass="42662">MIQKLIFSERTIVLYLSEENRASYKEYGLNISNEVLNRCILPIHFDNRKRKKKDFRTSFYPLKLNENETDADKYEQKTRYLPNITIYDFDLFFLDILSCFSLINDNNLKNILKSLLFSVEFSSQDNIYDYKQTILQNISMYHISFDIIFLLTSVFLDLSIYGIDLIPTLLLDTNNEEIYSYYNIEIQKENSILISKNLSRMFSNQNLNNSYSFKILLFFFLKKNFKTAIFRIIPLKNTSLWRLLLMILNSVDQVIFHKLHINKRLISFLNETDILKNLKTVHFWLAESNSNILSYIKTILYTPNIFIEYNDCIQQSMYEKIKMKPLSIIKIVRCRLKNNILRSSICSKTKNYILNSVF</sequence>
<evidence type="ECO:0000313" key="2">
    <source>
        <dbReference type="Proteomes" id="UP000291404"/>
    </source>
</evidence>
<evidence type="ECO:0000313" key="1">
    <source>
        <dbReference type="EMBL" id="TBU00800.1"/>
    </source>
</evidence>
<organism evidence="1 2">
    <name type="scientific">Hamiltosporidium magnivora</name>
    <dbReference type="NCBI Taxonomy" id="148818"/>
    <lineage>
        <taxon>Eukaryota</taxon>
        <taxon>Fungi</taxon>
        <taxon>Fungi incertae sedis</taxon>
        <taxon>Microsporidia</taxon>
        <taxon>Dubosqiidae</taxon>
        <taxon>Hamiltosporidium</taxon>
    </lineage>
</organism>
<dbReference type="AlphaFoldDB" id="A0A4Q9L2S7"/>
<dbReference type="VEuPathDB" id="MicrosporidiaDB:CWI36_1530p0010"/>
<gene>
    <name evidence="1" type="ORF">CWI36_1530p0010</name>
</gene>
<feature type="non-terminal residue" evidence="1">
    <location>
        <position position="358"/>
    </location>
</feature>